<feature type="region of interest" description="Disordered" evidence="1">
    <location>
        <begin position="1388"/>
        <end position="1415"/>
    </location>
</feature>
<evidence type="ECO:0000313" key="2">
    <source>
        <dbReference type="Proteomes" id="UP001652740"/>
    </source>
</evidence>
<feature type="compositionally biased region" description="Basic and acidic residues" evidence="1">
    <location>
        <begin position="698"/>
        <end position="707"/>
    </location>
</feature>
<feature type="compositionally biased region" description="Polar residues" evidence="1">
    <location>
        <begin position="559"/>
        <end position="568"/>
    </location>
</feature>
<accession>A0A6J1WTC3</accession>
<organism evidence="2 3">
    <name type="scientific">Galleria mellonella</name>
    <name type="common">Greater wax moth</name>
    <dbReference type="NCBI Taxonomy" id="7137"/>
    <lineage>
        <taxon>Eukaryota</taxon>
        <taxon>Metazoa</taxon>
        <taxon>Ecdysozoa</taxon>
        <taxon>Arthropoda</taxon>
        <taxon>Hexapoda</taxon>
        <taxon>Insecta</taxon>
        <taxon>Pterygota</taxon>
        <taxon>Neoptera</taxon>
        <taxon>Endopterygota</taxon>
        <taxon>Lepidoptera</taxon>
        <taxon>Glossata</taxon>
        <taxon>Ditrysia</taxon>
        <taxon>Pyraloidea</taxon>
        <taxon>Pyralidae</taxon>
        <taxon>Galleriinae</taxon>
        <taxon>Galleria</taxon>
    </lineage>
</organism>
<feature type="region of interest" description="Disordered" evidence="1">
    <location>
        <begin position="552"/>
        <end position="585"/>
    </location>
</feature>
<dbReference type="Proteomes" id="UP001652740">
    <property type="component" value="Unplaced"/>
</dbReference>
<feature type="compositionally biased region" description="Basic residues" evidence="1">
    <location>
        <begin position="687"/>
        <end position="697"/>
    </location>
</feature>
<dbReference type="RefSeq" id="XP_026755487.2">
    <property type="nucleotide sequence ID" value="XM_026899686.3"/>
</dbReference>
<gene>
    <name evidence="3" type="primary">LOC113515464</name>
</gene>
<feature type="region of interest" description="Disordered" evidence="1">
    <location>
        <begin position="838"/>
        <end position="915"/>
    </location>
</feature>
<feature type="compositionally biased region" description="Basic and acidic residues" evidence="1">
    <location>
        <begin position="896"/>
        <end position="910"/>
    </location>
</feature>
<feature type="region of interest" description="Disordered" evidence="1">
    <location>
        <begin position="684"/>
        <end position="776"/>
    </location>
</feature>
<name>A0A6J1WTC3_GALME</name>
<feature type="region of interest" description="Disordered" evidence="1">
    <location>
        <begin position="1029"/>
        <end position="1048"/>
    </location>
</feature>
<feature type="compositionally biased region" description="Polar residues" evidence="1">
    <location>
        <begin position="1077"/>
        <end position="1087"/>
    </location>
</feature>
<feature type="compositionally biased region" description="Basic residues" evidence="1">
    <location>
        <begin position="980"/>
        <end position="994"/>
    </location>
</feature>
<feature type="compositionally biased region" description="Basic residues" evidence="1">
    <location>
        <begin position="1062"/>
        <end position="1075"/>
    </location>
</feature>
<feature type="compositionally biased region" description="Basic and acidic residues" evidence="1">
    <location>
        <begin position="764"/>
        <end position="776"/>
    </location>
</feature>
<dbReference type="KEGG" id="gmw:113515464"/>
<feature type="compositionally biased region" description="Basic and acidic residues" evidence="1">
    <location>
        <begin position="957"/>
        <end position="966"/>
    </location>
</feature>
<reference evidence="3" key="1">
    <citation type="submission" date="2025-08" db="UniProtKB">
        <authorList>
            <consortium name="RefSeq"/>
        </authorList>
    </citation>
    <scope>IDENTIFICATION</scope>
    <source>
        <tissue evidence="3">Whole larvae</tissue>
    </source>
</reference>
<evidence type="ECO:0000313" key="3">
    <source>
        <dbReference type="RefSeq" id="XP_026755487.2"/>
    </source>
</evidence>
<feature type="compositionally biased region" description="Basic and acidic residues" evidence="1">
    <location>
        <begin position="1126"/>
        <end position="1141"/>
    </location>
</feature>
<feature type="compositionally biased region" description="Polar residues" evidence="1">
    <location>
        <begin position="881"/>
        <end position="892"/>
    </location>
</feature>
<feature type="compositionally biased region" description="Low complexity" evidence="1">
    <location>
        <begin position="847"/>
        <end position="860"/>
    </location>
</feature>
<feature type="region of interest" description="Disordered" evidence="1">
    <location>
        <begin position="1113"/>
        <end position="1141"/>
    </location>
</feature>
<keyword evidence="2" id="KW-1185">Reference proteome</keyword>
<sequence>MSSIMLPPFPSQDLAKLVLGYLAEEQLMTAYDEFLQASPYLDALGNEYDRIFMTSLRNILAEYRAVKIYVETCKPLILRKRLFQCTNLLDIVKFLISNIDIHKIQIQDNTIDKIGLDKQNVTKNSKMDEDCQVCIAQKLLHCVCNKRLIDINTTNKFSSGDFTPLQSSVETTSLSDLPGNHVTTRKKYDKVPDNVSSISQSNSGSEHEISSKQATCIYKNISDNSNPVHLNIKESNLAQDPNISIKTTDTLESRQKIDEFNDILKLVCNKNNSKIQAVNTNERISNAGTFQEFETGVSGGENSNINVPDSSTSDNINLQQVSTPNEPHSLNVISGDPKNFIKTTQTQFLLKVANVKDTVASQSNEIINVDQFNRSPYPHIKPKSEDNKIKIISDIKVDNETLSNSSMKMPAVLQNATSTPLLQMRTIVINGTSAYKSKTHLGTHMPTDRLNYTKDEIMAMPTIIITPVSGSSQNLVNIESQTTNPQKIPNTTPVSTICVQSLQPLTIDVSSNYAPTISTSTTTSVLNFPAVHMQKTCSTSTLVKTVDTTSASVPKDGVTATSTETGTPQGLPPARKSSSTPRRTSHVRVLDFTTPRRILHETISELEPSQNNVITEEVLTSSPNLTIINAKDVVNGKNTTNDTRVNEIKSSEDNNTKKIIVNNKSNWDADLRALLINDKNCYDTQTKRKSKSNKKKKTERDNTDEKKLTKKKTSKSKQDKKSSSPKTDTNVSSNTEKISGLPKPTINIVSAPDKGVLNYGSDKNQNKSNEEHDTPELERVSLQNVIGSRLNISDFLETPYKQALYDIQMETPRFLGPDLPDEPMSDIKIMNIPTPRFFNSSKGVDATPSSYSSRPTDYSSGGSYYKPDDQDYIPNPESLGYSGTSSKENISIDSPVKSEKVVKENTDKIKSSRPVRQCTKNVSYYNSNLNKTKDEKIKEDKSTEGTSSDLEIINSSSDKKSNKENTSKVLQDNLSVTKQKSVKKKRSSTKKLKSPKKEVVKSFMKIKPRRPTPTKVSLDGKNKKKGVVCSDTLTTKSQTRKRTSSKEKVSNIMPAVIIVPTKSRRKSSTPRKLHCTKSFNSESSGHNSPDLITAPKQNLEQNSKALGLLDSDTEHVVDGNTPPLRWSDDGSQDVKHKEKDTTANEIEDITKIQKYIETTVSCITGTDEGDGSLHSDLVKRGFDIETAKIIERDLLDTPPYSKPEGTLNLRSCIETEVTNEEKKNDNTIISDNNVLNNLQITQGEQVEYEDEIELSVCECNEESENYLMCSHDDTIDMTKIESTKLKDKFTMEVCIDDGVLIRLKATPFSMLLDLDQKIDPQNDEVTTSKYDSLYTPLKQSVKAQCYDIFDSTLTSLDTPLKATSPKQSNPEFTVTEIVLEIENVDDKNKSELKKRKRMQSGNTSDESVSENKKSKSDAQYLFNSANIQNIDIESVLSKLHGP</sequence>
<protein>
    <submittedName>
        <fullName evidence="3">Uncharacterized protein LOC113515464</fullName>
    </submittedName>
</protein>
<feature type="region of interest" description="Disordered" evidence="1">
    <location>
        <begin position="935"/>
        <end position="1023"/>
    </location>
</feature>
<dbReference type="GeneID" id="113515464"/>
<proteinExistence type="predicted"/>
<evidence type="ECO:0000256" key="1">
    <source>
        <dbReference type="SAM" id="MobiDB-lite"/>
    </source>
</evidence>
<feature type="region of interest" description="Disordered" evidence="1">
    <location>
        <begin position="1062"/>
        <end position="1093"/>
    </location>
</feature>
<dbReference type="InParanoid" id="A0A6J1WTC3"/>